<dbReference type="EMBL" id="HBUF01623231">
    <property type="protein sequence ID" value="CAG6781476.1"/>
    <property type="molecule type" value="Transcribed_RNA"/>
</dbReference>
<name>A0A8D9F8F7_9HEMI</name>
<dbReference type="EMBL" id="HBUF01623234">
    <property type="protein sequence ID" value="CAG6781483.1"/>
    <property type="molecule type" value="Transcribed_RNA"/>
</dbReference>
<dbReference type="EMBL" id="HBUF01623230">
    <property type="protein sequence ID" value="CAG6781473.1"/>
    <property type="molecule type" value="Transcribed_RNA"/>
</dbReference>
<protein>
    <submittedName>
        <fullName evidence="1">Uncharacterized protein</fullName>
    </submittedName>
</protein>
<proteinExistence type="predicted"/>
<sequence length="99" mass="11704">MLCERDEYTSHRKTLKWPSLKLCRKIRRRICPSRSCGSESCTTTLFSTTLLSTTLFFRCFCNFRFDSRIYEDFKSDLSQSFRISLASIISLVFLLSKYN</sequence>
<accession>A0A8D9F8F7</accession>
<evidence type="ECO:0000313" key="1">
    <source>
        <dbReference type="EMBL" id="CAG6781483.1"/>
    </source>
</evidence>
<organism evidence="1">
    <name type="scientific">Cacopsylla melanoneura</name>
    <dbReference type="NCBI Taxonomy" id="428564"/>
    <lineage>
        <taxon>Eukaryota</taxon>
        <taxon>Metazoa</taxon>
        <taxon>Ecdysozoa</taxon>
        <taxon>Arthropoda</taxon>
        <taxon>Hexapoda</taxon>
        <taxon>Insecta</taxon>
        <taxon>Pterygota</taxon>
        <taxon>Neoptera</taxon>
        <taxon>Paraneoptera</taxon>
        <taxon>Hemiptera</taxon>
        <taxon>Sternorrhyncha</taxon>
        <taxon>Psylloidea</taxon>
        <taxon>Psyllidae</taxon>
        <taxon>Psyllinae</taxon>
        <taxon>Cacopsylla</taxon>
    </lineage>
</organism>
<reference evidence="1" key="1">
    <citation type="submission" date="2021-05" db="EMBL/GenBank/DDBJ databases">
        <authorList>
            <person name="Alioto T."/>
            <person name="Alioto T."/>
            <person name="Gomez Garrido J."/>
        </authorList>
    </citation>
    <scope>NUCLEOTIDE SEQUENCE</scope>
</reference>
<dbReference type="AlphaFoldDB" id="A0A8D9F8F7"/>